<reference evidence="1 2" key="1">
    <citation type="submission" date="2015-09" db="EMBL/GenBank/DDBJ databases">
        <authorList>
            <consortium name="Swine Surveillance"/>
        </authorList>
    </citation>
    <scope>NUCLEOTIDE SEQUENCE [LARGE SCALE GENOMIC DNA]</scope>
    <source>
        <strain evidence="1 2">CECT 7648</strain>
    </source>
</reference>
<dbReference type="STRING" id="441103.TRN7648_01000"/>
<proteinExistence type="predicted"/>
<dbReference type="EMBL" id="CYSE01000002">
    <property type="protein sequence ID" value="CUH76562.1"/>
    <property type="molecule type" value="Genomic_DNA"/>
</dbReference>
<sequence length="152" mass="16697">MKKLVLALVMLGDAALAGVYGRYGVTLDVPGGFEMLPPPGNDDGRGFTDRAGGRLSVWGSWQIEPLADERAFRKSSYLEQGAEITYEAGGKTWFVLSGYLGREVFYLRVEDGQTCGGEDARAFFEVTYPVEFRSRYDDLPGRFGKSLGFGPC</sequence>
<organism evidence="1 2">
    <name type="scientific">Tropicibacter naphthalenivorans</name>
    <dbReference type="NCBI Taxonomy" id="441103"/>
    <lineage>
        <taxon>Bacteria</taxon>
        <taxon>Pseudomonadati</taxon>
        <taxon>Pseudomonadota</taxon>
        <taxon>Alphaproteobacteria</taxon>
        <taxon>Rhodobacterales</taxon>
        <taxon>Roseobacteraceae</taxon>
        <taxon>Tropicibacter</taxon>
    </lineage>
</organism>
<evidence type="ECO:0000313" key="2">
    <source>
        <dbReference type="Proteomes" id="UP000054935"/>
    </source>
</evidence>
<evidence type="ECO:0000313" key="1">
    <source>
        <dbReference type="EMBL" id="CUH76562.1"/>
    </source>
</evidence>
<gene>
    <name evidence="1" type="ORF">TRN7648_01000</name>
</gene>
<dbReference type="RefSeq" id="WP_058246545.1">
    <property type="nucleotide sequence ID" value="NZ_CYSE01000002.1"/>
</dbReference>
<dbReference type="AlphaFoldDB" id="A0A0P1G4F2"/>
<name>A0A0P1G4F2_9RHOB</name>
<dbReference type="OrthoDB" id="996425at2"/>
<keyword evidence="2" id="KW-1185">Reference proteome</keyword>
<dbReference type="Proteomes" id="UP000054935">
    <property type="component" value="Unassembled WGS sequence"/>
</dbReference>
<protein>
    <submittedName>
        <fullName evidence="1">Uncharacterized protein</fullName>
    </submittedName>
</protein>
<accession>A0A0P1G4F2</accession>